<dbReference type="InterPro" id="IPR016185">
    <property type="entry name" value="PreATP-grasp_dom_sf"/>
</dbReference>
<dbReference type="InterPro" id="IPR011761">
    <property type="entry name" value="ATP-grasp"/>
</dbReference>
<dbReference type="PANTHER" id="PTHR11609">
    <property type="entry name" value="PURINE BIOSYNTHESIS PROTEIN 6/7, PUR6/7"/>
    <property type="match status" value="1"/>
</dbReference>
<feature type="binding site" evidence="7">
    <location>
        <begin position="266"/>
        <end position="267"/>
    </location>
    <ligand>
        <name>ATP</name>
        <dbReference type="ChEBI" id="CHEBI:30616"/>
    </ligand>
</feature>
<evidence type="ECO:0000256" key="1">
    <source>
        <dbReference type="ARBA" id="ARBA00001936"/>
    </source>
</evidence>
<feature type="domain" description="ATP-grasp" evidence="9">
    <location>
        <begin position="111"/>
        <end position="296"/>
    </location>
</feature>
<dbReference type="Pfam" id="PF02222">
    <property type="entry name" value="ATP-grasp"/>
    <property type="match status" value="1"/>
</dbReference>
<dbReference type="SUPFAM" id="SSF52440">
    <property type="entry name" value="PreATP-grasp domain"/>
    <property type="match status" value="1"/>
</dbReference>
<evidence type="ECO:0000256" key="2">
    <source>
        <dbReference type="ARBA" id="ARBA00001946"/>
    </source>
</evidence>
<sequence>MTRLLLPGATIGIIGAGQLGKMLAQSAQKMGYRVAMYDPNPTSCGFVVANDYTIASFSDEEQLLQFVQSVDVVTYEFENIDAILLKKVANLGYLPQGTDLLLSSQNRLDEKQWLASIGVETVAFKEIIDWESLNNAENGLLKTSRFGYDGKGQYLIEKKEDLQLNEQAIKAILTEQNLIFEAICRFEYEASVIVARDILGNIQVFPPSINQHIHGVLFSSSVGEELSPEVEQEMTKIATKIAEAGNLVGVCGVEFFVTKGQQVLVNEIAPRPHNSGHYTIEACNISQFDQHILAITGRPLVPIKLNDSALMINILGQHMGQLEETIQQYPEAMLHVYGKDEAKDQRKMGHFTVLVEDAHALLESQFLQSWRQTF</sequence>
<keyword evidence="6" id="KW-0464">Manganese</keyword>
<comment type="caution">
    <text evidence="11">The sequence shown here is derived from an EMBL/GenBank/DDBJ whole genome shotgun (WGS) entry which is preliminary data.</text>
</comment>
<comment type="cofactor">
    <cofactor evidence="1">
        <name>Mn(2+)</name>
        <dbReference type="ChEBI" id="CHEBI:29035"/>
    </cofactor>
</comment>
<dbReference type="InterPro" id="IPR013815">
    <property type="entry name" value="ATP_grasp_subdomain_1"/>
</dbReference>
<keyword evidence="4 7" id="KW-0658">Purine biosynthesis</keyword>
<dbReference type="PANTHER" id="PTHR11609:SF5">
    <property type="entry name" value="PHOSPHORIBOSYLAMINOIMIDAZOLE CARBOXYLASE"/>
    <property type="match status" value="1"/>
</dbReference>
<organism evidence="11 12">
    <name type="scientific">Fundicoccus ignavus</name>
    <dbReference type="NCBI Taxonomy" id="2664442"/>
    <lineage>
        <taxon>Bacteria</taxon>
        <taxon>Bacillati</taxon>
        <taxon>Bacillota</taxon>
        <taxon>Bacilli</taxon>
        <taxon>Lactobacillales</taxon>
        <taxon>Aerococcaceae</taxon>
        <taxon>Fundicoccus</taxon>
    </lineage>
</organism>
<dbReference type="SUPFAM" id="SSF56059">
    <property type="entry name" value="Glutathione synthetase ATP-binding domain-like"/>
    <property type="match status" value="1"/>
</dbReference>
<dbReference type="AlphaFoldDB" id="A0A6I2GBV1"/>
<dbReference type="EC" id="6.3.4.18" evidence="7 8"/>
<dbReference type="UniPathway" id="UPA00074">
    <property type="reaction ID" value="UER00942"/>
</dbReference>
<dbReference type="Proteomes" id="UP000469870">
    <property type="component" value="Unassembled WGS sequence"/>
</dbReference>
<dbReference type="Gene3D" id="3.40.50.20">
    <property type="match status" value="1"/>
</dbReference>
<evidence type="ECO:0000256" key="3">
    <source>
        <dbReference type="ARBA" id="ARBA00022741"/>
    </source>
</evidence>
<evidence type="ECO:0000256" key="4">
    <source>
        <dbReference type="ARBA" id="ARBA00022755"/>
    </source>
</evidence>
<keyword evidence="5 7" id="KW-0067">ATP-binding</keyword>
<dbReference type="NCBIfam" id="NF004675">
    <property type="entry name" value="PRK06019.1-1"/>
    <property type="match status" value="1"/>
</dbReference>
<keyword evidence="7 8" id="KW-0436">Ligase</keyword>
<dbReference type="InterPro" id="IPR005875">
    <property type="entry name" value="PurK"/>
</dbReference>
<evidence type="ECO:0000313" key="12">
    <source>
        <dbReference type="Proteomes" id="UP000430975"/>
    </source>
</evidence>
<dbReference type="Proteomes" id="UP000430975">
    <property type="component" value="Unassembled WGS sequence"/>
</dbReference>
<feature type="binding site" evidence="7">
    <location>
        <position position="212"/>
    </location>
    <ligand>
        <name>ATP</name>
        <dbReference type="ChEBI" id="CHEBI:30616"/>
    </ligand>
</feature>
<dbReference type="RefSeq" id="WP_153862105.1">
    <property type="nucleotide sequence ID" value="NZ_WJQS01000003.1"/>
</dbReference>
<dbReference type="InterPro" id="IPR040686">
    <property type="entry name" value="PurK_C"/>
</dbReference>
<comment type="pathway">
    <text evidence="7 8">Purine metabolism; IMP biosynthesis via de novo pathway; 5-amino-1-(5-phospho-D-ribosyl)imidazole-4-carboxylate from 5-amino-1-(5-phospho-D-ribosyl)imidazole (N5-CAIR route): step 1/2.</text>
</comment>
<comment type="catalytic activity">
    <reaction evidence="7 8">
        <text>5-amino-1-(5-phospho-beta-D-ribosyl)imidazole + hydrogencarbonate + ATP = 5-carboxyamino-1-(5-phospho-D-ribosyl)imidazole + ADP + phosphate + 2 H(+)</text>
        <dbReference type="Rhea" id="RHEA:19317"/>
        <dbReference type="ChEBI" id="CHEBI:15378"/>
        <dbReference type="ChEBI" id="CHEBI:17544"/>
        <dbReference type="ChEBI" id="CHEBI:30616"/>
        <dbReference type="ChEBI" id="CHEBI:43474"/>
        <dbReference type="ChEBI" id="CHEBI:58730"/>
        <dbReference type="ChEBI" id="CHEBI:137981"/>
        <dbReference type="ChEBI" id="CHEBI:456216"/>
        <dbReference type="EC" id="6.3.4.18"/>
    </reaction>
</comment>
<evidence type="ECO:0000256" key="5">
    <source>
        <dbReference type="ARBA" id="ARBA00022840"/>
    </source>
</evidence>
<comment type="similarity">
    <text evidence="7 8">Belongs to the PurK/PurT family.</text>
</comment>
<gene>
    <name evidence="7 8 11" type="primary">purK</name>
    <name evidence="11" type="ORF">GIY09_04985</name>
    <name evidence="10" type="ORF">GIY11_07765</name>
</gene>
<feature type="binding site" evidence="7">
    <location>
        <position position="189"/>
    </location>
    <ligand>
        <name>ATP</name>
        <dbReference type="ChEBI" id="CHEBI:30616"/>
    </ligand>
</feature>
<dbReference type="GO" id="GO:0034028">
    <property type="term" value="F:5-(carboxyamino)imidazole ribonucleotide synthase activity"/>
    <property type="evidence" value="ECO:0007669"/>
    <property type="project" value="UniProtKB-UniRule"/>
</dbReference>
<dbReference type="InterPro" id="IPR011054">
    <property type="entry name" value="Rudment_hybrid_motif"/>
</dbReference>
<dbReference type="Pfam" id="PF17769">
    <property type="entry name" value="PurK_C"/>
    <property type="match status" value="1"/>
</dbReference>
<dbReference type="Pfam" id="PF22660">
    <property type="entry name" value="RS_preATP-grasp-like"/>
    <property type="match status" value="1"/>
</dbReference>
<dbReference type="PROSITE" id="PS50975">
    <property type="entry name" value="ATP_GRASP"/>
    <property type="match status" value="1"/>
</dbReference>
<dbReference type="InterPro" id="IPR054350">
    <property type="entry name" value="PurT/PurK_preATP-grasp"/>
</dbReference>
<evidence type="ECO:0000313" key="10">
    <source>
        <dbReference type="EMBL" id="MRI81914.1"/>
    </source>
</evidence>
<feature type="binding site" evidence="7">
    <location>
        <begin position="147"/>
        <end position="153"/>
    </location>
    <ligand>
        <name>ATP</name>
        <dbReference type="ChEBI" id="CHEBI:30616"/>
    </ligand>
</feature>
<dbReference type="NCBIfam" id="NF004679">
    <property type="entry name" value="PRK06019.1-5"/>
    <property type="match status" value="1"/>
</dbReference>
<evidence type="ECO:0000259" key="9">
    <source>
        <dbReference type="PROSITE" id="PS50975"/>
    </source>
</evidence>
<accession>A0A6I2GBV1</accession>
<keyword evidence="3 7" id="KW-0547">Nucleotide-binding</keyword>
<evidence type="ECO:0000256" key="8">
    <source>
        <dbReference type="RuleBase" id="RU361200"/>
    </source>
</evidence>
<evidence type="ECO:0000313" key="13">
    <source>
        <dbReference type="Proteomes" id="UP000469870"/>
    </source>
</evidence>
<comment type="cofactor">
    <cofactor evidence="2">
        <name>Mg(2+)</name>
        <dbReference type="ChEBI" id="CHEBI:18420"/>
    </cofactor>
</comment>
<dbReference type="HAMAP" id="MF_01928">
    <property type="entry name" value="PurK"/>
    <property type="match status" value="1"/>
</dbReference>
<evidence type="ECO:0000256" key="6">
    <source>
        <dbReference type="ARBA" id="ARBA00023211"/>
    </source>
</evidence>
<protein>
    <recommendedName>
        <fullName evidence="7 8">N5-carboxyaminoimidazole ribonucleotide synthase</fullName>
        <shortName evidence="7 8">N5-CAIR synthase</shortName>
        <ecNumber evidence="7 8">6.3.4.18</ecNumber>
    </recommendedName>
    <alternativeName>
        <fullName evidence="7 8">5-(carboxyamino)imidazole ribonucleotide synthetase</fullName>
    </alternativeName>
</protein>
<name>A0A6I2GBV1_9LACT</name>
<dbReference type="NCBIfam" id="TIGR01161">
    <property type="entry name" value="purK"/>
    <property type="match status" value="1"/>
</dbReference>
<feature type="binding site" evidence="7">
    <location>
        <position position="107"/>
    </location>
    <ligand>
        <name>ATP</name>
        <dbReference type="ChEBI" id="CHEBI:30616"/>
    </ligand>
</feature>
<dbReference type="GO" id="GO:0005829">
    <property type="term" value="C:cytosol"/>
    <property type="evidence" value="ECO:0007669"/>
    <property type="project" value="TreeGrafter"/>
</dbReference>
<dbReference type="SUPFAM" id="SSF51246">
    <property type="entry name" value="Rudiment single hybrid motif"/>
    <property type="match status" value="1"/>
</dbReference>
<dbReference type="EMBL" id="WJQS01000003">
    <property type="protein sequence ID" value="MRI85230.1"/>
    <property type="molecule type" value="Genomic_DNA"/>
</dbReference>
<dbReference type="GO" id="GO:0006189">
    <property type="term" value="P:'de novo' IMP biosynthetic process"/>
    <property type="evidence" value="ECO:0007669"/>
    <property type="project" value="UniProtKB-UniRule"/>
</dbReference>
<reference evidence="12 13" key="1">
    <citation type="submission" date="2019-11" db="EMBL/GenBank/DDBJ databases">
        <title>Characterisation of Fundicoccus ignavus gen. nov. sp. nov., a novel genus of the family Aerococcaceae isolated from bulk tank milk.</title>
        <authorList>
            <person name="Siebert A."/>
            <person name="Huptas C."/>
            <person name="Wenning M."/>
            <person name="Scherer S."/>
            <person name="Doll E.V."/>
        </authorList>
    </citation>
    <scope>NUCLEOTIDE SEQUENCE [LARGE SCALE GENOMIC DNA]</scope>
    <source>
        <strain evidence="10 13">DSM 109653</strain>
        <strain evidence="11 12">WS4759</strain>
    </source>
</reference>
<dbReference type="Gene3D" id="3.30.1490.20">
    <property type="entry name" value="ATP-grasp fold, A domain"/>
    <property type="match status" value="1"/>
</dbReference>
<dbReference type="Gene3D" id="3.30.470.20">
    <property type="entry name" value="ATP-grasp fold, B domain"/>
    <property type="match status" value="1"/>
</dbReference>
<dbReference type="InterPro" id="IPR003135">
    <property type="entry name" value="ATP-grasp_carboxylate-amine"/>
</dbReference>
<evidence type="ECO:0000313" key="11">
    <source>
        <dbReference type="EMBL" id="MRI85230.1"/>
    </source>
</evidence>
<keyword evidence="12" id="KW-1185">Reference proteome</keyword>
<feature type="binding site" evidence="7">
    <location>
        <position position="142"/>
    </location>
    <ligand>
        <name>ATP</name>
        <dbReference type="ChEBI" id="CHEBI:30616"/>
    </ligand>
</feature>
<dbReference type="GO" id="GO:0004638">
    <property type="term" value="F:phosphoribosylaminoimidazole carboxylase activity"/>
    <property type="evidence" value="ECO:0007669"/>
    <property type="project" value="InterPro"/>
</dbReference>
<proteinExistence type="inferred from homology"/>
<dbReference type="GO" id="GO:0046872">
    <property type="term" value="F:metal ion binding"/>
    <property type="evidence" value="ECO:0007669"/>
    <property type="project" value="InterPro"/>
</dbReference>
<dbReference type="GO" id="GO:0005524">
    <property type="term" value="F:ATP binding"/>
    <property type="evidence" value="ECO:0007669"/>
    <property type="project" value="UniProtKB-UniRule"/>
</dbReference>
<dbReference type="EMBL" id="WJQR01000006">
    <property type="protein sequence ID" value="MRI81914.1"/>
    <property type="molecule type" value="Genomic_DNA"/>
</dbReference>
<comment type="subunit">
    <text evidence="7 8">Homodimer.</text>
</comment>
<comment type="caution">
    <text evidence="7">Lacks conserved residue(s) required for the propagation of feature annotation.</text>
</comment>
<evidence type="ECO:0000256" key="7">
    <source>
        <dbReference type="HAMAP-Rule" id="MF_01928"/>
    </source>
</evidence>
<comment type="function">
    <text evidence="8">Catalyzes the ATP-dependent conversion of 5-aminoimidazole ribonucleotide (AIR) and HCO(3)- to N5-carboxyaminoimidazole ribonucleotide (N5-CAIR).</text>
</comment>
<comment type="function">
    <text evidence="7">Catalyzes the ATP-dependent conversion of 5-aminoimidazole ribonucleotide (AIR) and HCO(3)(-) to N5-carboxyaminoimidazole ribonucleotide (N5-CAIR).</text>
</comment>